<name>A0A4P6JL76_KTERU</name>
<dbReference type="SUPFAM" id="SSF103473">
    <property type="entry name" value="MFS general substrate transporter"/>
    <property type="match status" value="1"/>
</dbReference>
<keyword evidence="3 5" id="KW-1133">Transmembrane helix</keyword>
<dbReference type="RefSeq" id="WP_129886544.1">
    <property type="nucleotide sequence ID" value="NZ_CP035758.1"/>
</dbReference>
<feature type="transmembrane region" description="Helical" evidence="5">
    <location>
        <begin position="112"/>
        <end position="134"/>
    </location>
</feature>
<evidence type="ECO:0000313" key="7">
    <source>
        <dbReference type="EMBL" id="QBD75948.1"/>
    </source>
</evidence>
<dbReference type="InterPro" id="IPR020846">
    <property type="entry name" value="MFS_dom"/>
</dbReference>
<sequence>MKSTTFVSSRLEETREPVLERKLIGLLAITAGMTVANLYYSQPLLADIAHSFALSASEAGFWGTLTQLGYGLGLLLIVPLGDSLERRFLMVLLLLLEAGALLGTAFASNTGWMSITSFAVGFLTVVPQLILPFAASLAPDEKRARIVGTVLSGILIGILLARTVSGFLGAELGWRAMYGIAAGLMLVLALILWRTLPRQPVHGSASYLQLLASLWNIVRTEPALRPICLFGALTFAAFNMFWVTLAFFLKTPPYHFGSAVVGLFGIVGIVGAVAAPQVGKLADRTGKPRLTIGLGLLIVLLAFGVFWLFGSALWGLIVGVILLDLGAQSALTSCQAIVQGLRSEARSRLNTIFMTTYFLGGAVGSTLGSYGWDLGKWAGICMIGMVLLLSALIAFLLTSRSAHRS</sequence>
<evidence type="ECO:0000256" key="4">
    <source>
        <dbReference type="ARBA" id="ARBA00023136"/>
    </source>
</evidence>
<keyword evidence="8" id="KW-1185">Reference proteome</keyword>
<feature type="transmembrane region" description="Helical" evidence="5">
    <location>
        <begin position="60"/>
        <end position="81"/>
    </location>
</feature>
<feature type="transmembrane region" description="Helical" evidence="5">
    <location>
        <begin position="350"/>
        <end position="371"/>
    </location>
</feature>
<feature type="domain" description="Major facilitator superfamily (MFS) profile" evidence="6">
    <location>
        <begin position="18"/>
        <end position="402"/>
    </location>
</feature>
<dbReference type="Proteomes" id="UP000290365">
    <property type="component" value="Chromosome"/>
</dbReference>
<dbReference type="PROSITE" id="PS50850">
    <property type="entry name" value="MFS"/>
    <property type="match status" value="1"/>
</dbReference>
<feature type="transmembrane region" description="Helical" evidence="5">
    <location>
        <begin position="290"/>
        <end position="310"/>
    </location>
</feature>
<dbReference type="Pfam" id="PF07690">
    <property type="entry name" value="MFS_1"/>
    <property type="match status" value="1"/>
</dbReference>
<protein>
    <submittedName>
        <fullName evidence="7">MFS transporter</fullName>
    </submittedName>
</protein>
<dbReference type="AlphaFoldDB" id="A0A4P6JL76"/>
<reference evidence="7 8" key="1">
    <citation type="submission" date="2019-01" db="EMBL/GenBank/DDBJ databases">
        <title>Ktedonosporobacter rubrisoli SCAWS-G2.</title>
        <authorList>
            <person name="Huang Y."/>
            <person name="Yan B."/>
        </authorList>
    </citation>
    <scope>NUCLEOTIDE SEQUENCE [LARGE SCALE GENOMIC DNA]</scope>
    <source>
        <strain evidence="7 8">SCAWS-G2</strain>
    </source>
</reference>
<dbReference type="InterPro" id="IPR036259">
    <property type="entry name" value="MFS_trans_sf"/>
</dbReference>
<feature type="transmembrane region" description="Helical" evidence="5">
    <location>
        <begin position="23"/>
        <end position="40"/>
    </location>
</feature>
<feature type="transmembrane region" description="Helical" evidence="5">
    <location>
        <begin position="176"/>
        <end position="193"/>
    </location>
</feature>
<feature type="transmembrane region" description="Helical" evidence="5">
    <location>
        <begin position="316"/>
        <end position="338"/>
    </location>
</feature>
<proteinExistence type="predicted"/>
<feature type="transmembrane region" description="Helical" evidence="5">
    <location>
        <begin position="227"/>
        <end position="249"/>
    </location>
</feature>
<evidence type="ECO:0000256" key="1">
    <source>
        <dbReference type="ARBA" id="ARBA00004651"/>
    </source>
</evidence>
<evidence type="ECO:0000256" key="2">
    <source>
        <dbReference type="ARBA" id="ARBA00022692"/>
    </source>
</evidence>
<organism evidence="7 8">
    <name type="scientific">Ktedonosporobacter rubrisoli</name>
    <dbReference type="NCBI Taxonomy" id="2509675"/>
    <lineage>
        <taxon>Bacteria</taxon>
        <taxon>Bacillati</taxon>
        <taxon>Chloroflexota</taxon>
        <taxon>Ktedonobacteria</taxon>
        <taxon>Ktedonobacterales</taxon>
        <taxon>Ktedonosporobacteraceae</taxon>
        <taxon>Ktedonosporobacter</taxon>
    </lineage>
</organism>
<dbReference type="CDD" id="cd17324">
    <property type="entry name" value="MFS_NepI_like"/>
    <property type="match status" value="1"/>
</dbReference>
<dbReference type="PANTHER" id="PTHR42910:SF1">
    <property type="entry name" value="MAJOR FACILITATOR SUPERFAMILY (MFS) PROFILE DOMAIN-CONTAINING PROTEIN"/>
    <property type="match status" value="1"/>
</dbReference>
<dbReference type="GO" id="GO:0022857">
    <property type="term" value="F:transmembrane transporter activity"/>
    <property type="evidence" value="ECO:0007669"/>
    <property type="project" value="InterPro"/>
</dbReference>
<dbReference type="Gene3D" id="1.20.1250.20">
    <property type="entry name" value="MFS general substrate transporter like domains"/>
    <property type="match status" value="1"/>
</dbReference>
<dbReference type="OrthoDB" id="9815356at2"/>
<dbReference type="PANTHER" id="PTHR42910">
    <property type="entry name" value="TRANSPORTER SCO4007-RELATED"/>
    <property type="match status" value="1"/>
</dbReference>
<evidence type="ECO:0000256" key="3">
    <source>
        <dbReference type="ARBA" id="ARBA00022989"/>
    </source>
</evidence>
<accession>A0A4P6JL76</accession>
<feature type="transmembrane region" description="Helical" evidence="5">
    <location>
        <begin position="88"/>
        <end position="106"/>
    </location>
</feature>
<feature type="transmembrane region" description="Helical" evidence="5">
    <location>
        <begin position="146"/>
        <end position="170"/>
    </location>
</feature>
<feature type="transmembrane region" description="Helical" evidence="5">
    <location>
        <begin position="377"/>
        <end position="397"/>
    </location>
</feature>
<dbReference type="InterPro" id="IPR011701">
    <property type="entry name" value="MFS"/>
</dbReference>
<dbReference type="EMBL" id="CP035758">
    <property type="protein sequence ID" value="QBD75948.1"/>
    <property type="molecule type" value="Genomic_DNA"/>
</dbReference>
<evidence type="ECO:0000313" key="8">
    <source>
        <dbReference type="Proteomes" id="UP000290365"/>
    </source>
</evidence>
<comment type="subcellular location">
    <subcellularLocation>
        <location evidence="1">Cell membrane</location>
        <topology evidence="1">Multi-pass membrane protein</topology>
    </subcellularLocation>
</comment>
<feature type="transmembrane region" description="Helical" evidence="5">
    <location>
        <begin position="255"/>
        <end position="278"/>
    </location>
</feature>
<keyword evidence="2 5" id="KW-0812">Transmembrane</keyword>
<dbReference type="KEGG" id="kbs:EPA93_07975"/>
<evidence type="ECO:0000259" key="6">
    <source>
        <dbReference type="PROSITE" id="PS50850"/>
    </source>
</evidence>
<gene>
    <name evidence="7" type="ORF">EPA93_07975</name>
</gene>
<evidence type="ECO:0000256" key="5">
    <source>
        <dbReference type="SAM" id="Phobius"/>
    </source>
</evidence>
<keyword evidence="4 5" id="KW-0472">Membrane</keyword>
<dbReference type="GO" id="GO:0005886">
    <property type="term" value="C:plasma membrane"/>
    <property type="evidence" value="ECO:0007669"/>
    <property type="project" value="UniProtKB-SubCell"/>
</dbReference>